<gene>
    <name evidence="2" type="ORF">TorRG33x02_085870</name>
</gene>
<sequence length="80" mass="9068">MESSYMVVRNKGESKYNSHTKRSNVPSSISLRGSSFEDVFVEYAASQKVSNSNGHYADDETIDARAASYISYVQERFKRC</sequence>
<dbReference type="Proteomes" id="UP000237000">
    <property type="component" value="Unassembled WGS sequence"/>
</dbReference>
<dbReference type="OrthoDB" id="911847at2759"/>
<name>A0A2P5FD99_TREOI</name>
<protein>
    <submittedName>
        <fullName evidence="2">Uncharacterized protein</fullName>
    </submittedName>
</protein>
<reference evidence="3" key="1">
    <citation type="submission" date="2016-06" db="EMBL/GenBank/DDBJ databases">
        <title>Parallel loss of symbiosis genes in relatives of nitrogen-fixing non-legume Parasponia.</title>
        <authorList>
            <person name="Van Velzen R."/>
            <person name="Holmer R."/>
            <person name="Bu F."/>
            <person name="Rutten L."/>
            <person name="Van Zeijl A."/>
            <person name="Liu W."/>
            <person name="Santuari L."/>
            <person name="Cao Q."/>
            <person name="Sharma T."/>
            <person name="Shen D."/>
            <person name="Roswanjaya Y."/>
            <person name="Wardhani T."/>
            <person name="Kalhor M.S."/>
            <person name="Jansen J."/>
            <person name="Van den Hoogen J."/>
            <person name="Gungor B."/>
            <person name="Hartog M."/>
            <person name="Hontelez J."/>
            <person name="Verver J."/>
            <person name="Yang W.-C."/>
            <person name="Schijlen E."/>
            <person name="Repin R."/>
            <person name="Schilthuizen M."/>
            <person name="Schranz E."/>
            <person name="Heidstra R."/>
            <person name="Miyata K."/>
            <person name="Fedorova E."/>
            <person name="Kohlen W."/>
            <person name="Bisseling T."/>
            <person name="Smit S."/>
            <person name="Geurts R."/>
        </authorList>
    </citation>
    <scope>NUCLEOTIDE SEQUENCE [LARGE SCALE GENOMIC DNA]</scope>
    <source>
        <strain evidence="3">cv. RG33-2</strain>
    </source>
</reference>
<feature type="region of interest" description="Disordered" evidence="1">
    <location>
        <begin position="1"/>
        <end position="27"/>
    </location>
</feature>
<dbReference type="EMBL" id="JXTC01000043">
    <property type="protein sequence ID" value="PON95758.1"/>
    <property type="molecule type" value="Genomic_DNA"/>
</dbReference>
<evidence type="ECO:0000313" key="2">
    <source>
        <dbReference type="EMBL" id="PON95758.1"/>
    </source>
</evidence>
<proteinExistence type="predicted"/>
<evidence type="ECO:0000313" key="3">
    <source>
        <dbReference type="Proteomes" id="UP000237000"/>
    </source>
</evidence>
<dbReference type="AlphaFoldDB" id="A0A2P5FD99"/>
<dbReference type="InParanoid" id="A0A2P5FD99"/>
<comment type="caution">
    <text evidence="2">The sequence shown here is derived from an EMBL/GenBank/DDBJ whole genome shotgun (WGS) entry which is preliminary data.</text>
</comment>
<accession>A0A2P5FD99</accession>
<organism evidence="2 3">
    <name type="scientific">Trema orientale</name>
    <name type="common">Charcoal tree</name>
    <name type="synonym">Celtis orientalis</name>
    <dbReference type="NCBI Taxonomy" id="63057"/>
    <lineage>
        <taxon>Eukaryota</taxon>
        <taxon>Viridiplantae</taxon>
        <taxon>Streptophyta</taxon>
        <taxon>Embryophyta</taxon>
        <taxon>Tracheophyta</taxon>
        <taxon>Spermatophyta</taxon>
        <taxon>Magnoliopsida</taxon>
        <taxon>eudicotyledons</taxon>
        <taxon>Gunneridae</taxon>
        <taxon>Pentapetalae</taxon>
        <taxon>rosids</taxon>
        <taxon>fabids</taxon>
        <taxon>Rosales</taxon>
        <taxon>Cannabaceae</taxon>
        <taxon>Trema</taxon>
    </lineage>
</organism>
<keyword evidence="3" id="KW-1185">Reference proteome</keyword>
<evidence type="ECO:0000256" key="1">
    <source>
        <dbReference type="SAM" id="MobiDB-lite"/>
    </source>
</evidence>